<sequence>MKFLLFLGLIAVVRAAPGYYGDHGLSYVAAAPAPIVKYAAPAVSVVHAAPAPVLKYAVAPAPIIKAVAPAATSYATIHQVHAPVVHAAPVVKYAAPAPVVSYVHSAPVVAHAPAPLLKYAPDYHGW</sequence>
<feature type="signal peptide" evidence="3">
    <location>
        <begin position="1"/>
        <end position="15"/>
    </location>
</feature>
<evidence type="ECO:0000256" key="2">
    <source>
        <dbReference type="ARBA" id="ARBA00022737"/>
    </source>
</evidence>
<dbReference type="EnsemblMetazoa" id="ACHR001340-RA">
    <property type="protein sequence ID" value="ACHR001340-PA"/>
    <property type="gene ID" value="ACHR001340"/>
</dbReference>
<dbReference type="AlphaFoldDB" id="A0A182JS58"/>
<keyword evidence="5" id="KW-1185">Reference proteome</keyword>
<evidence type="ECO:0000256" key="1">
    <source>
        <dbReference type="ARBA" id="ARBA00022460"/>
    </source>
</evidence>
<dbReference type="InterPro" id="IPR022727">
    <property type="entry name" value="Cuticle_C1"/>
</dbReference>
<accession>A0A182JS58</accession>
<dbReference type="Pfam" id="PF11018">
    <property type="entry name" value="Cuticle_3"/>
    <property type="match status" value="1"/>
</dbReference>
<evidence type="ECO:0000313" key="4">
    <source>
        <dbReference type="EnsemblMetazoa" id="ACHR001340-PA"/>
    </source>
</evidence>
<keyword evidence="2" id="KW-0677">Repeat</keyword>
<organism evidence="4 5">
    <name type="scientific">Anopheles christyi</name>
    <dbReference type="NCBI Taxonomy" id="43041"/>
    <lineage>
        <taxon>Eukaryota</taxon>
        <taxon>Metazoa</taxon>
        <taxon>Ecdysozoa</taxon>
        <taxon>Arthropoda</taxon>
        <taxon>Hexapoda</taxon>
        <taxon>Insecta</taxon>
        <taxon>Pterygota</taxon>
        <taxon>Neoptera</taxon>
        <taxon>Endopterygota</taxon>
        <taxon>Diptera</taxon>
        <taxon>Nematocera</taxon>
        <taxon>Culicoidea</taxon>
        <taxon>Culicidae</taxon>
        <taxon>Anophelinae</taxon>
        <taxon>Anopheles</taxon>
    </lineage>
</organism>
<dbReference type="STRING" id="43041.A0A182JS58"/>
<proteinExistence type="predicted"/>
<reference evidence="5" key="1">
    <citation type="submission" date="2013-03" db="EMBL/GenBank/DDBJ databases">
        <title>The Genome Sequence of Anopheles christyi ACHKN1017.</title>
        <authorList>
            <consortium name="The Broad Institute Genomics Platform"/>
            <person name="Neafsey D.E."/>
            <person name="Besansky N."/>
            <person name="Walker B."/>
            <person name="Young S.K."/>
            <person name="Zeng Q."/>
            <person name="Gargeya S."/>
            <person name="Fitzgerald M."/>
            <person name="Haas B."/>
            <person name="Abouelleil A."/>
            <person name="Allen A.W."/>
            <person name="Alvarado L."/>
            <person name="Arachchi H.M."/>
            <person name="Berlin A.M."/>
            <person name="Chapman S.B."/>
            <person name="Gainer-Dewar J."/>
            <person name="Goldberg J."/>
            <person name="Griggs A."/>
            <person name="Gujja S."/>
            <person name="Hansen M."/>
            <person name="Howarth C."/>
            <person name="Imamovic A."/>
            <person name="Ireland A."/>
            <person name="Larimer J."/>
            <person name="McCowan C."/>
            <person name="Murphy C."/>
            <person name="Pearson M."/>
            <person name="Poon T.W."/>
            <person name="Priest M."/>
            <person name="Roberts A."/>
            <person name="Saif S."/>
            <person name="Shea T."/>
            <person name="Sisk P."/>
            <person name="Sykes S."/>
            <person name="Wortman J."/>
            <person name="Nusbaum C."/>
            <person name="Birren B."/>
        </authorList>
    </citation>
    <scope>NUCLEOTIDE SEQUENCE [LARGE SCALE GENOMIC DNA]</scope>
    <source>
        <strain evidence="5">ACHKN1017</strain>
    </source>
</reference>
<dbReference type="Proteomes" id="UP000075881">
    <property type="component" value="Unassembled WGS sequence"/>
</dbReference>
<feature type="chain" id="PRO_5012023285" evidence="3">
    <location>
        <begin position="16"/>
        <end position="126"/>
    </location>
</feature>
<dbReference type="GO" id="GO:0042302">
    <property type="term" value="F:structural constituent of cuticle"/>
    <property type="evidence" value="ECO:0007669"/>
    <property type="project" value="UniProtKB-KW"/>
</dbReference>
<dbReference type="VEuPathDB" id="VectorBase:ACHR001340"/>
<keyword evidence="1" id="KW-0193">Cuticle</keyword>
<evidence type="ECO:0000256" key="3">
    <source>
        <dbReference type="SAM" id="SignalP"/>
    </source>
</evidence>
<keyword evidence="3" id="KW-0732">Signal</keyword>
<protein>
    <submittedName>
        <fullName evidence="4">Uncharacterized protein</fullName>
    </submittedName>
</protein>
<name>A0A182JS58_9DIPT</name>
<reference evidence="4" key="2">
    <citation type="submission" date="2020-05" db="UniProtKB">
        <authorList>
            <consortium name="EnsemblMetazoa"/>
        </authorList>
    </citation>
    <scope>IDENTIFICATION</scope>
    <source>
        <strain evidence="4">ACHKN1017</strain>
    </source>
</reference>
<evidence type="ECO:0000313" key="5">
    <source>
        <dbReference type="Proteomes" id="UP000075881"/>
    </source>
</evidence>